<dbReference type="EMBL" id="CAXDID020000272">
    <property type="protein sequence ID" value="CAL6068435.1"/>
    <property type="molecule type" value="Genomic_DNA"/>
</dbReference>
<evidence type="ECO:0000313" key="2">
    <source>
        <dbReference type="EMBL" id="CAL6068435.1"/>
    </source>
</evidence>
<dbReference type="AlphaFoldDB" id="A0AA86U801"/>
<sequence length="100" mass="11730">MSFLSSKYKFNAFCRRCSLYFYYSIKNYIISLIRQSQDSQQPSQRQLQGQLLLLMLVHTPLISATGFKQKTPAHQCQFKCRTNLGCLRRLFRAAILEDEV</sequence>
<reference evidence="1" key="1">
    <citation type="submission" date="2023-06" db="EMBL/GenBank/DDBJ databases">
        <authorList>
            <person name="Kurt Z."/>
        </authorList>
    </citation>
    <scope>NUCLEOTIDE SEQUENCE</scope>
</reference>
<evidence type="ECO:0000313" key="3">
    <source>
        <dbReference type="Proteomes" id="UP001642409"/>
    </source>
</evidence>
<evidence type="ECO:0000313" key="1">
    <source>
        <dbReference type="EMBL" id="CAI9946645.1"/>
    </source>
</evidence>
<name>A0AA86U801_9EUKA</name>
<dbReference type="Proteomes" id="UP001642409">
    <property type="component" value="Unassembled WGS sequence"/>
</dbReference>
<keyword evidence="3" id="KW-1185">Reference proteome</keyword>
<reference evidence="2 3" key="2">
    <citation type="submission" date="2024-07" db="EMBL/GenBank/DDBJ databases">
        <authorList>
            <person name="Akdeniz Z."/>
        </authorList>
    </citation>
    <scope>NUCLEOTIDE SEQUENCE [LARGE SCALE GENOMIC DNA]</scope>
</reference>
<accession>A0AA86U801</accession>
<comment type="caution">
    <text evidence="1">The sequence shown here is derived from an EMBL/GenBank/DDBJ whole genome shotgun (WGS) entry which is preliminary data.</text>
</comment>
<organism evidence="1">
    <name type="scientific">Hexamita inflata</name>
    <dbReference type="NCBI Taxonomy" id="28002"/>
    <lineage>
        <taxon>Eukaryota</taxon>
        <taxon>Metamonada</taxon>
        <taxon>Diplomonadida</taxon>
        <taxon>Hexamitidae</taxon>
        <taxon>Hexamitinae</taxon>
        <taxon>Hexamita</taxon>
    </lineage>
</organism>
<proteinExistence type="predicted"/>
<protein>
    <submittedName>
        <fullName evidence="2">Hypothetical_protein</fullName>
    </submittedName>
</protein>
<dbReference type="EMBL" id="CATOUU010000763">
    <property type="protein sequence ID" value="CAI9946645.1"/>
    <property type="molecule type" value="Genomic_DNA"/>
</dbReference>
<gene>
    <name evidence="1" type="ORF">HINF_LOCUS34290</name>
    <name evidence="2" type="ORF">HINF_LOCUS53502</name>
</gene>